<dbReference type="GO" id="GO:0006310">
    <property type="term" value="P:DNA recombination"/>
    <property type="evidence" value="ECO:0007669"/>
    <property type="project" value="UniProtKB-KW"/>
</dbReference>
<evidence type="ECO:0000256" key="1">
    <source>
        <dbReference type="ARBA" id="ARBA00022908"/>
    </source>
</evidence>
<dbReference type="InterPro" id="IPR013762">
    <property type="entry name" value="Integrase-like_cat_sf"/>
</dbReference>
<name>A0A975MQC7_9GAMM</name>
<dbReference type="InterPro" id="IPR011010">
    <property type="entry name" value="DNA_brk_join_enz"/>
</dbReference>
<keyword evidence="2" id="KW-0233">DNA recombination</keyword>
<dbReference type="SUPFAM" id="SSF56349">
    <property type="entry name" value="DNA breaking-rejoining enzymes"/>
    <property type="match status" value="1"/>
</dbReference>
<evidence type="ECO:0000256" key="2">
    <source>
        <dbReference type="ARBA" id="ARBA00023172"/>
    </source>
</evidence>
<dbReference type="InterPro" id="IPR050090">
    <property type="entry name" value="Tyrosine_recombinase_XerCD"/>
</dbReference>
<reference evidence="4" key="1">
    <citation type="submission" date="2021-04" db="EMBL/GenBank/DDBJ databases">
        <title>Draft genome sequence data of methanotrophic Methylovulum sp. strain S1L and Methylomonas sp. strain S2AM isolated from boreal lake water columns.</title>
        <authorList>
            <person name="Rissanen A.J."/>
            <person name="Mangayil R."/>
            <person name="Svenning M.M."/>
            <person name="Khanongnuch R."/>
        </authorList>
    </citation>
    <scope>NUCLEOTIDE SEQUENCE</scope>
    <source>
        <strain evidence="4">S2AM</strain>
    </source>
</reference>
<accession>A0A975MQC7</accession>
<sequence length="183" mass="21010">MPLVIPKIISMGNSDMVGWGVGITRKIERLLCFLEWSQINMQNKLMWVHADESKNNKMIRVPLNEDAIAILRNQIGKHPKRVFTYKGKPIAKAGTENWRNIVRSLGIENFCWHGLRHTWASWHVQAGTPLHVLQELGGWSCYEMVLRYAHLAPEHLSADAARISGMLNIGKEKENIHRISQIR</sequence>
<organism evidence="4 5">
    <name type="scientific">Methylomonas paludis</name>
    <dbReference type="NCBI Taxonomy" id="1173101"/>
    <lineage>
        <taxon>Bacteria</taxon>
        <taxon>Pseudomonadati</taxon>
        <taxon>Pseudomonadota</taxon>
        <taxon>Gammaproteobacteria</taxon>
        <taxon>Methylococcales</taxon>
        <taxon>Methylococcaceae</taxon>
        <taxon>Methylomonas</taxon>
    </lineage>
</organism>
<protein>
    <submittedName>
        <fullName evidence="4">Site-specific integrase</fullName>
    </submittedName>
</protein>
<gene>
    <name evidence="4" type="ORF">KEF85_05025</name>
</gene>
<keyword evidence="5" id="KW-1185">Reference proteome</keyword>
<dbReference type="EMBL" id="CP073754">
    <property type="protein sequence ID" value="QWF71834.1"/>
    <property type="molecule type" value="Genomic_DNA"/>
</dbReference>
<proteinExistence type="predicted"/>
<dbReference type="GO" id="GO:0015074">
    <property type="term" value="P:DNA integration"/>
    <property type="evidence" value="ECO:0007669"/>
    <property type="project" value="UniProtKB-KW"/>
</dbReference>
<dbReference type="PANTHER" id="PTHR30349:SF64">
    <property type="entry name" value="PROPHAGE INTEGRASE INTD-RELATED"/>
    <property type="match status" value="1"/>
</dbReference>
<feature type="domain" description="Tyr recombinase" evidence="3">
    <location>
        <begin position="1"/>
        <end position="161"/>
    </location>
</feature>
<dbReference type="KEGG" id="mpad:KEF85_05025"/>
<evidence type="ECO:0000313" key="4">
    <source>
        <dbReference type="EMBL" id="QWF71834.1"/>
    </source>
</evidence>
<dbReference type="Proteomes" id="UP000676649">
    <property type="component" value="Chromosome"/>
</dbReference>
<dbReference type="Gene3D" id="1.10.443.10">
    <property type="entry name" value="Intergrase catalytic core"/>
    <property type="match status" value="1"/>
</dbReference>
<keyword evidence="1" id="KW-0229">DNA integration</keyword>
<dbReference type="CDD" id="cd00796">
    <property type="entry name" value="INT_Rci_Hp1_C"/>
    <property type="match status" value="1"/>
</dbReference>
<dbReference type="GO" id="GO:0003677">
    <property type="term" value="F:DNA binding"/>
    <property type="evidence" value="ECO:0007669"/>
    <property type="project" value="InterPro"/>
</dbReference>
<dbReference type="InterPro" id="IPR002104">
    <property type="entry name" value="Integrase_catalytic"/>
</dbReference>
<evidence type="ECO:0000259" key="3">
    <source>
        <dbReference type="PROSITE" id="PS51898"/>
    </source>
</evidence>
<dbReference type="PROSITE" id="PS51898">
    <property type="entry name" value="TYR_RECOMBINASE"/>
    <property type="match status" value="1"/>
</dbReference>
<dbReference type="AlphaFoldDB" id="A0A975MQC7"/>
<dbReference type="Pfam" id="PF00589">
    <property type="entry name" value="Phage_integrase"/>
    <property type="match status" value="1"/>
</dbReference>
<dbReference type="PANTHER" id="PTHR30349">
    <property type="entry name" value="PHAGE INTEGRASE-RELATED"/>
    <property type="match status" value="1"/>
</dbReference>
<evidence type="ECO:0000313" key="5">
    <source>
        <dbReference type="Proteomes" id="UP000676649"/>
    </source>
</evidence>